<evidence type="ECO:0000256" key="6">
    <source>
        <dbReference type="ARBA" id="ARBA00023125"/>
    </source>
</evidence>
<dbReference type="AlphaFoldDB" id="A0A672I913"/>
<feature type="domain" description="C2H2-type" evidence="9">
    <location>
        <begin position="26"/>
        <end position="53"/>
    </location>
</feature>
<dbReference type="Pfam" id="PF13465">
    <property type="entry name" value="zf-H2C2_2"/>
    <property type="match status" value="1"/>
</dbReference>
<keyword evidence="6" id="KW-0238">DNA-binding</keyword>
<evidence type="ECO:0000256" key="1">
    <source>
        <dbReference type="ARBA" id="ARBA00004123"/>
    </source>
</evidence>
<evidence type="ECO:0000313" key="11">
    <source>
        <dbReference type="Proteomes" id="UP000472267"/>
    </source>
</evidence>
<dbReference type="SMART" id="SM00355">
    <property type="entry name" value="ZnF_C2H2"/>
    <property type="match status" value="2"/>
</dbReference>
<keyword evidence="11" id="KW-1185">Reference proteome</keyword>
<reference evidence="10" key="3">
    <citation type="submission" date="2025-09" db="UniProtKB">
        <authorList>
            <consortium name="Ensembl"/>
        </authorList>
    </citation>
    <scope>IDENTIFICATION</scope>
</reference>
<dbReference type="GO" id="GO:0003677">
    <property type="term" value="F:DNA binding"/>
    <property type="evidence" value="ECO:0007669"/>
    <property type="project" value="UniProtKB-KW"/>
</dbReference>
<dbReference type="Proteomes" id="UP000472267">
    <property type="component" value="Chromosome 6"/>
</dbReference>
<keyword evidence="4 8" id="KW-0863">Zinc-finger</keyword>
<evidence type="ECO:0000256" key="4">
    <source>
        <dbReference type="ARBA" id="ARBA00022771"/>
    </source>
</evidence>
<dbReference type="PANTHER" id="PTHR24394">
    <property type="entry name" value="ZINC FINGER PROTEIN"/>
    <property type="match status" value="1"/>
</dbReference>
<dbReference type="PANTHER" id="PTHR24394:SF58">
    <property type="entry name" value="ZINC FINGER AND BTB DOMAIN CONTAINING 33"/>
    <property type="match status" value="1"/>
</dbReference>
<feature type="domain" description="C2H2-type" evidence="9">
    <location>
        <begin position="1"/>
        <end position="25"/>
    </location>
</feature>
<comment type="subcellular location">
    <subcellularLocation>
        <location evidence="1">Nucleus</location>
    </subcellularLocation>
</comment>
<dbReference type="PROSITE" id="PS50157">
    <property type="entry name" value="ZINC_FINGER_C2H2_2"/>
    <property type="match status" value="2"/>
</dbReference>
<dbReference type="InterPro" id="IPR036236">
    <property type="entry name" value="Znf_C2H2_sf"/>
</dbReference>
<reference evidence="10" key="1">
    <citation type="submission" date="2019-06" db="EMBL/GenBank/DDBJ databases">
        <authorList>
            <consortium name="Wellcome Sanger Institute Data Sharing"/>
        </authorList>
    </citation>
    <scope>NUCLEOTIDE SEQUENCE [LARGE SCALE GENOMIC DNA]</scope>
</reference>
<evidence type="ECO:0000256" key="7">
    <source>
        <dbReference type="ARBA" id="ARBA00023242"/>
    </source>
</evidence>
<evidence type="ECO:0000259" key="9">
    <source>
        <dbReference type="PROSITE" id="PS50157"/>
    </source>
</evidence>
<evidence type="ECO:0000313" key="10">
    <source>
        <dbReference type="Ensembl" id="ENSSFAP00005037652.1"/>
    </source>
</evidence>
<keyword evidence="7" id="KW-0539">Nucleus</keyword>
<keyword evidence="2" id="KW-0479">Metal-binding</keyword>
<sequence>AQCGKSFGQLCSLKRHLVVHTGERPFPCPHCGKQFSTAANRKVHQSVHTGDVTSLQDKVIRAVLWI</sequence>
<dbReference type="OMA" id="HQSAIHN"/>
<name>A0A672I913_SALFA</name>
<dbReference type="InterPro" id="IPR013087">
    <property type="entry name" value="Znf_C2H2_type"/>
</dbReference>
<keyword evidence="3" id="KW-0677">Repeat</keyword>
<evidence type="ECO:0000256" key="5">
    <source>
        <dbReference type="ARBA" id="ARBA00022833"/>
    </source>
</evidence>
<evidence type="ECO:0000256" key="2">
    <source>
        <dbReference type="ARBA" id="ARBA00022723"/>
    </source>
</evidence>
<dbReference type="Ensembl" id="ENSSFAT00005039051.1">
    <property type="protein sequence ID" value="ENSSFAP00005037652.1"/>
    <property type="gene ID" value="ENSSFAG00005018947.1"/>
</dbReference>
<organism evidence="10 11">
    <name type="scientific">Salarias fasciatus</name>
    <name type="common">Jewelled blenny</name>
    <name type="synonym">Blennius fasciatus</name>
    <dbReference type="NCBI Taxonomy" id="181472"/>
    <lineage>
        <taxon>Eukaryota</taxon>
        <taxon>Metazoa</taxon>
        <taxon>Chordata</taxon>
        <taxon>Craniata</taxon>
        <taxon>Vertebrata</taxon>
        <taxon>Euteleostomi</taxon>
        <taxon>Actinopterygii</taxon>
        <taxon>Neopterygii</taxon>
        <taxon>Teleostei</taxon>
        <taxon>Neoteleostei</taxon>
        <taxon>Acanthomorphata</taxon>
        <taxon>Ovalentaria</taxon>
        <taxon>Blenniimorphae</taxon>
        <taxon>Blenniiformes</taxon>
        <taxon>Blennioidei</taxon>
        <taxon>Blenniidae</taxon>
        <taxon>Salariinae</taxon>
        <taxon>Salarias</taxon>
    </lineage>
</organism>
<dbReference type="InParanoid" id="A0A672I913"/>
<evidence type="ECO:0000256" key="8">
    <source>
        <dbReference type="PROSITE-ProRule" id="PRU00042"/>
    </source>
</evidence>
<dbReference type="PROSITE" id="PS00028">
    <property type="entry name" value="ZINC_FINGER_C2H2_1"/>
    <property type="match status" value="1"/>
</dbReference>
<keyword evidence="5" id="KW-0862">Zinc</keyword>
<dbReference type="FunFam" id="3.30.160.60:FF:001450">
    <property type="entry name" value="zinc finger protein 774"/>
    <property type="match status" value="1"/>
</dbReference>
<dbReference type="Gene3D" id="3.30.160.60">
    <property type="entry name" value="Classic Zinc Finger"/>
    <property type="match status" value="2"/>
</dbReference>
<reference evidence="10" key="2">
    <citation type="submission" date="2025-08" db="UniProtKB">
        <authorList>
            <consortium name="Ensembl"/>
        </authorList>
    </citation>
    <scope>IDENTIFICATION</scope>
</reference>
<dbReference type="GO" id="GO:0000981">
    <property type="term" value="F:DNA-binding transcription factor activity, RNA polymerase II-specific"/>
    <property type="evidence" value="ECO:0007669"/>
    <property type="project" value="TreeGrafter"/>
</dbReference>
<dbReference type="FunFam" id="3.30.160.60:FF:000870">
    <property type="entry name" value="zinc finger protein 197 isoform X1"/>
    <property type="match status" value="1"/>
</dbReference>
<dbReference type="GO" id="GO:0005634">
    <property type="term" value="C:nucleus"/>
    <property type="evidence" value="ECO:0007669"/>
    <property type="project" value="UniProtKB-SubCell"/>
</dbReference>
<dbReference type="GO" id="GO:0008270">
    <property type="term" value="F:zinc ion binding"/>
    <property type="evidence" value="ECO:0007669"/>
    <property type="project" value="UniProtKB-KW"/>
</dbReference>
<protein>
    <recommendedName>
        <fullName evidence="9">C2H2-type domain-containing protein</fullName>
    </recommendedName>
</protein>
<dbReference type="SUPFAM" id="SSF57667">
    <property type="entry name" value="beta-beta-alpha zinc fingers"/>
    <property type="match status" value="1"/>
</dbReference>
<evidence type="ECO:0000256" key="3">
    <source>
        <dbReference type="ARBA" id="ARBA00022737"/>
    </source>
</evidence>
<accession>A0A672I913</accession>
<proteinExistence type="predicted"/>